<name>A0A160JIV4_9PROT</name>
<reference evidence="1 2" key="1">
    <citation type="journal article" date="2013" name="Int. J. Syst. Evol. Microbiol.">
        <title>Azospirillum humicireducens sp. nov., a nitrogen-fixing bacterium isolated from a microbial fuel cell.</title>
        <authorList>
            <person name="Zhou S."/>
            <person name="Han L."/>
            <person name="Wang Y."/>
            <person name="Yang G."/>
            <person name="Zhuang L."/>
            <person name="Hu P."/>
        </authorList>
    </citation>
    <scope>NUCLEOTIDE SEQUENCE [LARGE SCALE GENOMIC DNA]</scope>
    <source>
        <strain evidence="1 2">SgZ-5</strain>
    </source>
</reference>
<dbReference type="AlphaFoldDB" id="A0A160JIV4"/>
<accession>A0A160JIV4</accession>
<dbReference type="OrthoDB" id="1883113at2"/>
<evidence type="ECO:0000313" key="1">
    <source>
        <dbReference type="EMBL" id="ANC93109.1"/>
    </source>
</evidence>
<dbReference type="GO" id="GO:0016740">
    <property type="term" value="F:transferase activity"/>
    <property type="evidence" value="ECO:0007669"/>
    <property type="project" value="UniProtKB-KW"/>
</dbReference>
<protein>
    <submittedName>
        <fullName evidence="1">Glycosyltransferase family 1 protein</fullName>
    </submittedName>
</protein>
<gene>
    <name evidence="1" type="ORF">A6A40_06470</name>
</gene>
<keyword evidence="1" id="KW-0808">Transferase</keyword>
<dbReference type="Gene3D" id="3.40.50.2000">
    <property type="entry name" value="Glycogen Phosphorylase B"/>
    <property type="match status" value="1"/>
</dbReference>
<sequence>MEMTGSRAPILGDLIARLHGPAGTGEALRDITEACDSARIAGLGGDVEAMAALEAATAALDPILRESALACVTGDLRRYLRILDMLDNVLDLAPLDGINQIYWSMQRQLFLMRMDFASVPDFVTERVLPFYERFLKQISLRLGLSPVARQADKPATGRVVIVTNQFLSDQHQPTRDLLAQAVRLQRDLGRTVLALNTNMMPDRYYSPFIPPFAAAVEESLSGDQTIQFGNDSVRLLSSTAPGITADKLNGFFSAVEQFDPDLVIAFGGSVIVADLLASARPLLCIPTTSGQTVSLADIVLDYGGRTAPPGEGRLARSWRPFRLGMALRQDEGPTNRAEFDLADDAFLYVVVGNRLDAEVDAAFLAILERVLDAVPHGEVLFAGPVDTLRGRLAASRHAASLRCLGHVERIGALLSLCDVFLNPRRTGGGGSAAQALASGLPILAFDSGDVASIAGPGFVVATNDSFVERAVALAADPSLLSGSREDARNRFAAVKQEESDRTQLPVYLNEAVDLYRMRS</sequence>
<dbReference type="EMBL" id="CP015285">
    <property type="protein sequence ID" value="ANC93109.1"/>
    <property type="molecule type" value="Genomic_DNA"/>
</dbReference>
<proteinExistence type="predicted"/>
<dbReference type="Proteomes" id="UP000077405">
    <property type="component" value="Chromosome"/>
</dbReference>
<dbReference type="SUPFAM" id="SSF53756">
    <property type="entry name" value="UDP-Glycosyltransferase/glycogen phosphorylase"/>
    <property type="match status" value="1"/>
</dbReference>
<organism evidence="1 2">
    <name type="scientific">Azospirillum humicireducens</name>
    <dbReference type="NCBI Taxonomy" id="1226968"/>
    <lineage>
        <taxon>Bacteria</taxon>
        <taxon>Pseudomonadati</taxon>
        <taxon>Pseudomonadota</taxon>
        <taxon>Alphaproteobacteria</taxon>
        <taxon>Rhodospirillales</taxon>
        <taxon>Azospirillaceae</taxon>
        <taxon>Azospirillum</taxon>
    </lineage>
</organism>
<keyword evidence="2" id="KW-1185">Reference proteome</keyword>
<dbReference type="STRING" id="1226968.A6A40_06470"/>
<dbReference type="Pfam" id="PF13692">
    <property type="entry name" value="Glyco_trans_1_4"/>
    <property type="match status" value="1"/>
</dbReference>
<dbReference type="KEGG" id="ahu:A6A40_06470"/>
<evidence type="ECO:0000313" key="2">
    <source>
        <dbReference type="Proteomes" id="UP000077405"/>
    </source>
</evidence>